<dbReference type="InParanoid" id="A0A1W4WP32"/>
<keyword evidence="8 17" id="KW-0812">Transmembrane</keyword>
<dbReference type="Gene3D" id="1.25.40.10">
    <property type="entry name" value="Tetratricopeptide repeat domain"/>
    <property type="match status" value="1"/>
</dbReference>
<dbReference type="FunCoup" id="A0A1W4WP32">
    <property type="interactions" value="98"/>
</dbReference>
<feature type="transmembrane region" description="Helical" evidence="17">
    <location>
        <begin position="538"/>
        <end position="562"/>
    </location>
</feature>
<evidence type="ECO:0000256" key="15">
    <source>
        <dbReference type="ARBA" id="ARBA00045102"/>
    </source>
</evidence>
<dbReference type="InterPro" id="IPR019734">
    <property type="entry name" value="TPR_rpt"/>
</dbReference>
<dbReference type="GeneID" id="108737361"/>
<feature type="repeat" description="TPR" evidence="16">
    <location>
        <begin position="635"/>
        <end position="668"/>
    </location>
</feature>
<dbReference type="Proteomes" id="UP000192223">
    <property type="component" value="Unplaced"/>
</dbReference>
<evidence type="ECO:0000256" key="10">
    <source>
        <dbReference type="ARBA" id="ARBA00022803"/>
    </source>
</evidence>
<comment type="similarity">
    <text evidence="5">Belongs to the TMTC family.</text>
</comment>
<evidence type="ECO:0000313" key="19">
    <source>
        <dbReference type="Proteomes" id="UP000192223"/>
    </source>
</evidence>
<gene>
    <name evidence="20" type="primary">LOC108737361</name>
</gene>
<evidence type="ECO:0000256" key="17">
    <source>
        <dbReference type="SAM" id="Phobius"/>
    </source>
</evidence>
<evidence type="ECO:0000256" key="6">
    <source>
        <dbReference type="ARBA" id="ARBA00012839"/>
    </source>
</evidence>
<comment type="subcellular location">
    <subcellularLocation>
        <location evidence="3">Endoplasmic reticulum</location>
    </subcellularLocation>
    <subcellularLocation>
        <location evidence="2">Membrane</location>
        <topology evidence="2">Multi-pass membrane protein</topology>
    </subcellularLocation>
</comment>
<dbReference type="Pfam" id="PF08409">
    <property type="entry name" value="TMTC_DUF1736"/>
    <property type="match status" value="1"/>
</dbReference>
<feature type="transmembrane region" description="Helical" evidence="17">
    <location>
        <begin position="166"/>
        <end position="184"/>
    </location>
</feature>
<feature type="transmembrane region" description="Helical" evidence="17">
    <location>
        <begin position="568"/>
        <end position="588"/>
    </location>
</feature>
<dbReference type="EC" id="2.4.1.109" evidence="6"/>
<dbReference type="STRING" id="224129.A0A1W4WP32"/>
<keyword evidence="19" id="KW-1185">Reference proteome</keyword>
<comment type="catalytic activity">
    <reaction evidence="14">
        <text>a di-trans,poly-cis-dolichyl beta-D-mannosyl phosphate + L-threonyl-[protein] = 3-O-(alpha-D-mannosyl)-L-threonyl-[protein] + a di-trans,poly-cis-dolichyl phosphate + H(+)</text>
        <dbReference type="Rhea" id="RHEA:53396"/>
        <dbReference type="Rhea" id="RHEA-COMP:11060"/>
        <dbReference type="Rhea" id="RHEA-COMP:13547"/>
        <dbReference type="Rhea" id="RHEA-COMP:19498"/>
        <dbReference type="Rhea" id="RHEA-COMP:19501"/>
        <dbReference type="ChEBI" id="CHEBI:15378"/>
        <dbReference type="ChEBI" id="CHEBI:30013"/>
        <dbReference type="ChEBI" id="CHEBI:57683"/>
        <dbReference type="ChEBI" id="CHEBI:58211"/>
        <dbReference type="ChEBI" id="CHEBI:137323"/>
        <dbReference type="EC" id="2.4.1.109"/>
    </reaction>
</comment>
<dbReference type="GO" id="GO:0005789">
    <property type="term" value="C:endoplasmic reticulum membrane"/>
    <property type="evidence" value="ECO:0007669"/>
    <property type="project" value="TreeGrafter"/>
</dbReference>
<feature type="transmembrane region" description="Helical" evidence="17">
    <location>
        <begin position="196"/>
        <end position="215"/>
    </location>
</feature>
<dbReference type="AlphaFoldDB" id="A0A1W4WP32"/>
<evidence type="ECO:0000256" key="2">
    <source>
        <dbReference type="ARBA" id="ARBA00004141"/>
    </source>
</evidence>
<comment type="catalytic activity">
    <reaction evidence="15">
        <text>a di-trans,poly-cis-dolichyl beta-D-mannosyl phosphate + L-seryl-[protein] = 3-O-(alpha-D-mannosyl)-L-seryl-[protein] + a di-trans,poly-cis-dolichyl phosphate + H(+)</text>
        <dbReference type="Rhea" id="RHEA:17377"/>
        <dbReference type="Rhea" id="RHEA-COMP:9863"/>
        <dbReference type="Rhea" id="RHEA-COMP:13546"/>
        <dbReference type="Rhea" id="RHEA-COMP:19498"/>
        <dbReference type="Rhea" id="RHEA-COMP:19501"/>
        <dbReference type="ChEBI" id="CHEBI:15378"/>
        <dbReference type="ChEBI" id="CHEBI:29999"/>
        <dbReference type="ChEBI" id="CHEBI:57683"/>
        <dbReference type="ChEBI" id="CHEBI:58211"/>
        <dbReference type="ChEBI" id="CHEBI:137321"/>
        <dbReference type="EC" id="2.4.1.109"/>
    </reaction>
</comment>
<keyword evidence="9" id="KW-0677">Repeat</keyword>
<feature type="domain" description="DUF1736" evidence="18">
    <location>
        <begin position="369"/>
        <end position="439"/>
    </location>
</feature>
<keyword evidence="11" id="KW-0256">Endoplasmic reticulum</keyword>
<evidence type="ECO:0000256" key="16">
    <source>
        <dbReference type="PROSITE-ProRule" id="PRU00339"/>
    </source>
</evidence>
<comment type="pathway">
    <text evidence="4">Protein modification; protein glycosylation.</text>
</comment>
<feature type="transmembrane region" description="Helical" evidence="17">
    <location>
        <begin position="310"/>
        <end position="334"/>
    </location>
</feature>
<comment type="function">
    <text evidence="1">Transfers mannosyl residues to the hydroxyl group of serine or threonine residues.</text>
</comment>
<evidence type="ECO:0000256" key="7">
    <source>
        <dbReference type="ARBA" id="ARBA00022679"/>
    </source>
</evidence>
<evidence type="ECO:0000256" key="12">
    <source>
        <dbReference type="ARBA" id="ARBA00022989"/>
    </source>
</evidence>
<protein>
    <recommendedName>
        <fullName evidence="6">dolichyl-phosphate-mannose--protein mannosyltransferase</fullName>
        <ecNumber evidence="6">2.4.1.109</ecNumber>
    </recommendedName>
</protein>
<keyword evidence="13 17" id="KW-0472">Membrane</keyword>
<dbReference type="OrthoDB" id="1658288at2759"/>
<dbReference type="InterPro" id="IPR052384">
    <property type="entry name" value="TMTC_O-mannosyltransferase"/>
</dbReference>
<dbReference type="PANTHER" id="PTHR44216:SF3">
    <property type="entry name" value="PROTEIN O-MANNOSYL-TRANSFERASE TMTC2"/>
    <property type="match status" value="1"/>
</dbReference>
<evidence type="ECO:0000313" key="20">
    <source>
        <dbReference type="RefSeq" id="XP_018325681.1"/>
    </source>
</evidence>
<feature type="transmembrane region" description="Helical" evidence="17">
    <location>
        <begin position="55"/>
        <end position="72"/>
    </location>
</feature>
<feature type="transmembrane region" description="Helical" evidence="17">
    <location>
        <begin position="595"/>
        <end position="614"/>
    </location>
</feature>
<evidence type="ECO:0000256" key="5">
    <source>
        <dbReference type="ARBA" id="ARBA00007882"/>
    </source>
</evidence>
<dbReference type="PROSITE" id="PS50005">
    <property type="entry name" value="TPR"/>
    <property type="match status" value="1"/>
</dbReference>
<dbReference type="RefSeq" id="XP_018325681.1">
    <property type="nucleotide sequence ID" value="XM_018470179.1"/>
</dbReference>
<evidence type="ECO:0000256" key="11">
    <source>
        <dbReference type="ARBA" id="ARBA00022824"/>
    </source>
</evidence>
<evidence type="ECO:0000256" key="14">
    <source>
        <dbReference type="ARBA" id="ARBA00045085"/>
    </source>
</evidence>
<dbReference type="SUPFAM" id="SSF48452">
    <property type="entry name" value="TPR-like"/>
    <property type="match status" value="1"/>
</dbReference>
<evidence type="ECO:0000256" key="4">
    <source>
        <dbReference type="ARBA" id="ARBA00004922"/>
    </source>
</evidence>
<accession>A0A1W4WP32</accession>
<name>A0A1W4WP32_AGRPL</name>
<keyword evidence="7" id="KW-0808">Transferase</keyword>
<dbReference type="InterPro" id="IPR011990">
    <property type="entry name" value="TPR-like_helical_dom_sf"/>
</dbReference>
<evidence type="ECO:0000256" key="8">
    <source>
        <dbReference type="ARBA" id="ARBA00022692"/>
    </source>
</evidence>
<dbReference type="UniPathway" id="UPA00378"/>
<keyword evidence="10 16" id="KW-0802">TPR repeat</keyword>
<evidence type="ECO:0000256" key="9">
    <source>
        <dbReference type="ARBA" id="ARBA00022737"/>
    </source>
</evidence>
<feature type="transmembrane region" description="Helical" evidence="17">
    <location>
        <begin position="430"/>
        <end position="447"/>
    </location>
</feature>
<sequence length="675" mass="76936">MTRRVGGDRRQRCRERLDLRGVGHATSRSACELPVTLLRQFPANVSLLKLPSMDYVSFGCCLLAFILYYNSLDGDFVYDDRRAILTNPDLLPSSPWNQLLENDFWGTPLSDSGSHGSYRPLCVLTFRINYLLGGFQPWGYHVVNVILHCLATALLVRVARSVLPTSYSYIGSAVTGLIFAAHPVHTEAVAGVVGRADLTACNFYFMSFLCYIAHCKYRDHNHYRKLSTVNNFCYRNVQEDDKASKYHKFVVDLQKKVTNCNWPRRFTELEVPRDMVSTKFTLKGYALSDGVYEFSWTENLKKWTCLSLTIVLALASMLSKETGITVTGICLFYDFLRTRSFTKKQWRSASVLIMSTALMLFFRLHFHRTPYFSTADNPVAKVQSVWSRFFTFLYLPVFNAGILFYPHELSFDWGMDALPRITTISDPRNGVSLVFYSILGLITYKCWKTLEKMKMPRDKLTKSKKTTEKALVISNESLKWVCRCHVCHYNITNAHTLMCRTNNNNNNISAHSVCTCSRVNVKKVFKNEKVTSLSVVRAVLLSLAFTVIPFLPATNLLFYVGFVVAERVLYLPSAGFCLLVGLGSAKLWEVRRFRYLAVAGLVTLLLAFSARTILRNEDWRTEEKLYRSAVNINPPKAYGNLGSVLSGQGRTAEAEWAFRKALLYRPNMADVHYNL</sequence>
<feature type="transmembrane region" description="Helical" evidence="17">
    <location>
        <begin position="346"/>
        <end position="364"/>
    </location>
</feature>
<evidence type="ECO:0000259" key="18">
    <source>
        <dbReference type="Pfam" id="PF08409"/>
    </source>
</evidence>
<feature type="transmembrane region" description="Helical" evidence="17">
    <location>
        <begin position="138"/>
        <end position="159"/>
    </location>
</feature>
<reference evidence="20" key="1">
    <citation type="submission" date="2025-08" db="UniProtKB">
        <authorList>
            <consortium name="RefSeq"/>
        </authorList>
    </citation>
    <scope>IDENTIFICATION</scope>
    <source>
        <tissue evidence="20">Entire body</tissue>
    </source>
</reference>
<feature type="transmembrane region" description="Helical" evidence="17">
    <location>
        <begin position="385"/>
        <end position="405"/>
    </location>
</feature>
<dbReference type="PANTHER" id="PTHR44216">
    <property type="entry name" value="PROTEIN O-MANNOSYL-TRANSFERASE TMTC2"/>
    <property type="match status" value="1"/>
</dbReference>
<evidence type="ECO:0000256" key="13">
    <source>
        <dbReference type="ARBA" id="ARBA00023136"/>
    </source>
</evidence>
<dbReference type="InterPro" id="IPR013618">
    <property type="entry name" value="TMTC_DUF1736"/>
</dbReference>
<dbReference type="KEGG" id="apln:108737361"/>
<keyword evidence="12 17" id="KW-1133">Transmembrane helix</keyword>
<organism evidence="19 20">
    <name type="scientific">Agrilus planipennis</name>
    <name type="common">Emerald ash borer</name>
    <name type="synonym">Agrilus marcopoli</name>
    <dbReference type="NCBI Taxonomy" id="224129"/>
    <lineage>
        <taxon>Eukaryota</taxon>
        <taxon>Metazoa</taxon>
        <taxon>Ecdysozoa</taxon>
        <taxon>Arthropoda</taxon>
        <taxon>Hexapoda</taxon>
        <taxon>Insecta</taxon>
        <taxon>Pterygota</taxon>
        <taxon>Neoptera</taxon>
        <taxon>Endopterygota</taxon>
        <taxon>Coleoptera</taxon>
        <taxon>Polyphaga</taxon>
        <taxon>Elateriformia</taxon>
        <taxon>Buprestoidea</taxon>
        <taxon>Buprestidae</taxon>
        <taxon>Agrilinae</taxon>
        <taxon>Agrilus</taxon>
    </lineage>
</organism>
<dbReference type="GO" id="GO:0004169">
    <property type="term" value="F:dolichyl-phosphate-mannose-protein mannosyltransferase activity"/>
    <property type="evidence" value="ECO:0007669"/>
    <property type="project" value="UniProtKB-EC"/>
</dbReference>
<proteinExistence type="inferred from homology"/>
<evidence type="ECO:0000256" key="1">
    <source>
        <dbReference type="ARBA" id="ARBA00003582"/>
    </source>
</evidence>
<evidence type="ECO:0000256" key="3">
    <source>
        <dbReference type="ARBA" id="ARBA00004240"/>
    </source>
</evidence>